<dbReference type="PANTHER" id="PTHR11384">
    <property type="entry name" value="ATP-BINDING CASSETTE, SUB-FAMILY D MEMBER"/>
    <property type="match status" value="1"/>
</dbReference>
<evidence type="ECO:0000259" key="10">
    <source>
        <dbReference type="PROSITE" id="PS50929"/>
    </source>
</evidence>
<dbReference type="GO" id="GO:0005886">
    <property type="term" value="C:plasma membrane"/>
    <property type="evidence" value="ECO:0007669"/>
    <property type="project" value="UniProtKB-SubCell"/>
</dbReference>
<feature type="transmembrane region" description="Helical" evidence="8">
    <location>
        <begin position="159"/>
        <end position="180"/>
    </location>
</feature>
<feature type="transmembrane region" description="Helical" evidence="8">
    <location>
        <begin position="41"/>
        <end position="64"/>
    </location>
</feature>
<keyword evidence="6 8" id="KW-1133">Transmembrane helix</keyword>
<gene>
    <name evidence="11" type="ORF">KR51_00009250</name>
</gene>
<feature type="domain" description="ABC transporter" evidence="9">
    <location>
        <begin position="369"/>
        <end position="581"/>
    </location>
</feature>
<keyword evidence="7 8" id="KW-0472">Membrane</keyword>
<dbReference type="GO" id="GO:0140359">
    <property type="term" value="F:ABC-type transporter activity"/>
    <property type="evidence" value="ECO:0007669"/>
    <property type="project" value="InterPro"/>
</dbReference>
<evidence type="ECO:0000256" key="4">
    <source>
        <dbReference type="ARBA" id="ARBA00022741"/>
    </source>
</evidence>
<feature type="domain" description="ABC transmembrane type-1" evidence="10">
    <location>
        <begin position="47"/>
        <end position="331"/>
    </location>
</feature>
<dbReference type="Gene3D" id="1.20.1560.10">
    <property type="entry name" value="ABC transporter type 1, transmembrane domain"/>
    <property type="match status" value="1"/>
</dbReference>
<dbReference type="eggNOG" id="COG4178">
    <property type="taxonomic scope" value="Bacteria"/>
</dbReference>
<feature type="transmembrane region" description="Helical" evidence="8">
    <location>
        <begin position="84"/>
        <end position="106"/>
    </location>
</feature>
<keyword evidence="4" id="KW-0547">Nucleotide-binding</keyword>
<dbReference type="InterPro" id="IPR050835">
    <property type="entry name" value="ABC_transporter_sub-D"/>
</dbReference>
<evidence type="ECO:0000256" key="7">
    <source>
        <dbReference type="ARBA" id="ARBA00023136"/>
    </source>
</evidence>
<dbReference type="PROSITE" id="PS50929">
    <property type="entry name" value="ABC_TM1F"/>
    <property type="match status" value="1"/>
</dbReference>
<dbReference type="Pfam" id="PF00005">
    <property type="entry name" value="ABC_tran"/>
    <property type="match status" value="1"/>
</dbReference>
<evidence type="ECO:0000256" key="1">
    <source>
        <dbReference type="ARBA" id="ARBA00004651"/>
    </source>
</evidence>
<comment type="caution">
    <text evidence="11">The sequence shown here is derived from an EMBL/GenBank/DDBJ whole genome shotgun (WGS) entry which is preliminary data.</text>
</comment>
<reference evidence="11 12" key="1">
    <citation type="submission" date="2013-05" db="EMBL/GenBank/DDBJ databases">
        <title>Draft genome sequence of Rubidibacter lacunae KORDI 51-2.</title>
        <authorList>
            <person name="Choi D.H."/>
            <person name="Noh J.H."/>
            <person name="Kwon K.-K."/>
            <person name="Lee J.-H."/>
            <person name="Ryu J.-Y."/>
        </authorList>
    </citation>
    <scope>NUCLEOTIDE SEQUENCE [LARGE SCALE GENOMIC DNA]</scope>
    <source>
        <strain evidence="11 12">KORDI 51-2</strain>
    </source>
</reference>
<name>U5DNF3_9CHRO</name>
<dbReference type="GO" id="GO:0016887">
    <property type="term" value="F:ATP hydrolysis activity"/>
    <property type="evidence" value="ECO:0007669"/>
    <property type="project" value="InterPro"/>
</dbReference>
<keyword evidence="2" id="KW-0813">Transport</keyword>
<dbReference type="InterPro" id="IPR003593">
    <property type="entry name" value="AAA+_ATPase"/>
</dbReference>
<evidence type="ECO:0000256" key="5">
    <source>
        <dbReference type="ARBA" id="ARBA00022840"/>
    </source>
</evidence>
<evidence type="ECO:0000313" key="12">
    <source>
        <dbReference type="Proteomes" id="UP000016960"/>
    </source>
</evidence>
<dbReference type="InterPro" id="IPR027417">
    <property type="entry name" value="P-loop_NTPase"/>
</dbReference>
<dbReference type="InterPro" id="IPR017871">
    <property type="entry name" value="ABC_transporter-like_CS"/>
</dbReference>
<dbReference type="GO" id="GO:0005524">
    <property type="term" value="F:ATP binding"/>
    <property type="evidence" value="ECO:0007669"/>
    <property type="project" value="UniProtKB-KW"/>
</dbReference>
<proteinExistence type="predicted"/>
<evidence type="ECO:0000256" key="2">
    <source>
        <dbReference type="ARBA" id="ARBA00022448"/>
    </source>
</evidence>
<dbReference type="AlphaFoldDB" id="U5DNF3"/>
<keyword evidence="12" id="KW-1185">Reference proteome</keyword>
<dbReference type="InParanoid" id="U5DNF3"/>
<dbReference type="SMART" id="SM00382">
    <property type="entry name" value="AAA"/>
    <property type="match status" value="1"/>
</dbReference>
<dbReference type="SUPFAM" id="SSF90123">
    <property type="entry name" value="ABC transporter transmembrane region"/>
    <property type="match status" value="1"/>
</dbReference>
<dbReference type="InterPro" id="IPR003439">
    <property type="entry name" value="ABC_transporter-like_ATP-bd"/>
</dbReference>
<organism evidence="11 12">
    <name type="scientific">Rubidibacter lacunae KORDI 51-2</name>
    <dbReference type="NCBI Taxonomy" id="582515"/>
    <lineage>
        <taxon>Bacteria</taxon>
        <taxon>Bacillati</taxon>
        <taxon>Cyanobacteriota</taxon>
        <taxon>Cyanophyceae</taxon>
        <taxon>Oscillatoriophycideae</taxon>
        <taxon>Chroococcales</taxon>
        <taxon>Aphanothecaceae</taxon>
        <taxon>Rubidibacter</taxon>
    </lineage>
</organism>
<comment type="subcellular location">
    <subcellularLocation>
        <location evidence="1">Cell membrane</location>
        <topology evidence="1">Multi-pass membrane protein</topology>
    </subcellularLocation>
</comment>
<dbReference type="EMBL" id="ASSJ01000021">
    <property type="protein sequence ID" value="ERN42402.1"/>
    <property type="molecule type" value="Genomic_DNA"/>
</dbReference>
<dbReference type="Proteomes" id="UP000016960">
    <property type="component" value="Unassembled WGS sequence"/>
</dbReference>
<dbReference type="InterPro" id="IPR011527">
    <property type="entry name" value="ABC1_TM_dom"/>
</dbReference>
<dbReference type="InterPro" id="IPR036640">
    <property type="entry name" value="ABC1_TM_sf"/>
</dbReference>
<keyword evidence="5" id="KW-0067">ATP-binding</keyword>
<dbReference type="Gene3D" id="3.40.50.300">
    <property type="entry name" value="P-loop containing nucleotide triphosphate hydrolases"/>
    <property type="match status" value="1"/>
</dbReference>
<accession>U5DNF3</accession>
<dbReference type="PANTHER" id="PTHR11384:SF59">
    <property type="entry name" value="LYSOSOMAL COBALAMIN TRANSPORTER ABCD4"/>
    <property type="match status" value="1"/>
</dbReference>
<protein>
    <submittedName>
        <fullName evidence="11">ABC-type uncharacterized transport system, permease and ATPase component</fullName>
    </submittedName>
</protein>
<dbReference type="CDD" id="cd03223">
    <property type="entry name" value="ABCD_peroxisomal_ALDP"/>
    <property type="match status" value="1"/>
</dbReference>
<evidence type="ECO:0000259" key="9">
    <source>
        <dbReference type="PROSITE" id="PS50893"/>
    </source>
</evidence>
<dbReference type="PROSITE" id="PS00211">
    <property type="entry name" value="ABC_TRANSPORTER_1"/>
    <property type="match status" value="1"/>
</dbReference>
<dbReference type="OrthoDB" id="9810134at2"/>
<evidence type="ECO:0000256" key="6">
    <source>
        <dbReference type="ARBA" id="ARBA00022989"/>
    </source>
</evidence>
<dbReference type="STRING" id="582515.KR51_00009250"/>
<dbReference type="SUPFAM" id="SSF52540">
    <property type="entry name" value="P-loop containing nucleoside triphosphate hydrolases"/>
    <property type="match status" value="1"/>
</dbReference>
<evidence type="ECO:0000256" key="3">
    <source>
        <dbReference type="ARBA" id="ARBA00022692"/>
    </source>
</evidence>
<evidence type="ECO:0000313" key="11">
    <source>
        <dbReference type="EMBL" id="ERN42402.1"/>
    </source>
</evidence>
<dbReference type="PROSITE" id="PS50893">
    <property type="entry name" value="ABC_TRANSPORTER_2"/>
    <property type="match status" value="1"/>
</dbReference>
<sequence>MRTQLRESQGSENWLSQFLIAAGRFWSVAKLYWFGPERWRALGLLTVAILMLGVSTALGVFLNGKRGEIVTALAERNESSFGQAVLFYLLTLIFFVPLFASLNYLFQLLGLFWRRWLTDFFLGGYFRDRSYYKLASEENIDNPDQRISQDVRSFTQLSLFYFLIFASALFDIVGYGTQLWSISPWLVGFLAIYSAIGIFVVTGIFGKVLVRLNFEQLKREANFRFGLVRLRENAEPIAFYRGEQQEKDHLDDRFTDIFNNFRRLILWRELGLGSFTNAYRNITFVLPYLILAPRVLNEGLELGQVDAARGAFLQVFLSLNLIVDRFEGLTEFGAGIDRVCSFERVLRRRSSEEDDTQQPHIDILPSQEIALTNVTLQTPNYQRTLVRNLDLTVPGHGLLIVGASGCGKSSLLRAIAGLWDSGSGKVQRPDLNEILFLPQRPYMVLGTLRDQLLYPSKQLDLSDDDLQQVLEQVNLPDTAARSGGLDAQHNWSEELSLGEQQRLAFARILTNKPRYVILDESTSALDTDNEEHLYSLLQESGVTYVSVGHRPTLRKFHQLVLELSGDQQWHLQPAGTSEPSA</sequence>
<dbReference type="Pfam" id="PF06472">
    <property type="entry name" value="ABC_membrane_2"/>
    <property type="match status" value="1"/>
</dbReference>
<evidence type="ECO:0000256" key="8">
    <source>
        <dbReference type="SAM" id="Phobius"/>
    </source>
</evidence>
<keyword evidence="3 8" id="KW-0812">Transmembrane</keyword>
<dbReference type="PATRIC" id="fig|582515.4.peg.1033"/>
<dbReference type="RefSeq" id="WP_022605135.1">
    <property type="nucleotide sequence ID" value="NZ_ASSJ01000021.1"/>
</dbReference>
<feature type="transmembrane region" description="Helical" evidence="8">
    <location>
        <begin position="186"/>
        <end position="210"/>
    </location>
</feature>